<evidence type="ECO:0000259" key="2">
    <source>
        <dbReference type="PROSITE" id="PS50820"/>
    </source>
</evidence>
<sequence>MRLRATVLSLALVAALPLRPAVAQSSLEQVARDAAYERALFRTLALLHQAAPRQTIAAATRCAVAATTSFPDGFKSTVIDIDRRPIYRASDRLSALVDALAALAPATTQPLVICIDGVGRGTFGETRGSILATAAPKPDNVDACPVFMDKVTESAVSCYCAPMTGGITYGNKTYADTSSICLAARHAGAVDYLTGGVVMAFFEPGCSSYEGIEANGALSAATGRTARSFHFPKTGKGQCPP</sequence>
<dbReference type="Proteomes" id="UP000245444">
    <property type="component" value="Chromosome"/>
</dbReference>
<evidence type="ECO:0000313" key="3">
    <source>
        <dbReference type="EMBL" id="AWN48845.1"/>
    </source>
</evidence>
<dbReference type="InterPro" id="IPR051957">
    <property type="entry name" value="CRISP-LCCL_domain"/>
</dbReference>
<dbReference type="RefSeq" id="WP_109961128.1">
    <property type="nucleotide sequence ID" value="NZ_CP029553.1"/>
</dbReference>
<protein>
    <recommendedName>
        <fullName evidence="2">LCCL domain-containing protein</fullName>
    </recommendedName>
</protein>
<dbReference type="PANTHER" id="PTHR31331:SF1">
    <property type="entry name" value="CYSTEINE RICH SECRETORY PROTEIN LCCL DOMAIN CONTAINING 2"/>
    <property type="match status" value="1"/>
</dbReference>
<evidence type="ECO:0000256" key="1">
    <source>
        <dbReference type="SAM" id="SignalP"/>
    </source>
</evidence>
<dbReference type="SMART" id="SM00603">
    <property type="entry name" value="LCCL"/>
    <property type="match status" value="1"/>
</dbReference>
<keyword evidence="4" id="KW-1185">Reference proteome</keyword>
<feature type="signal peptide" evidence="1">
    <location>
        <begin position="1"/>
        <end position="23"/>
    </location>
</feature>
<dbReference type="OrthoDB" id="9814546at2"/>
<feature type="domain" description="LCCL" evidence="2">
    <location>
        <begin position="169"/>
        <end position="229"/>
    </location>
</feature>
<dbReference type="PANTHER" id="PTHR31331">
    <property type="entry name" value="LCCL DOMAIN PROTEIN (AFU_ORTHOLOGUE AFUA_5G08630)"/>
    <property type="match status" value="1"/>
</dbReference>
<dbReference type="AlphaFoldDB" id="A0A2U8WRE1"/>
<name>A0A2U8WRE1_9HYPH</name>
<dbReference type="SUPFAM" id="SSF69848">
    <property type="entry name" value="LCCL domain"/>
    <property type="match status" value="1"/>
</dbReference>
<dbReference type="PROSITE" id="PS50820">
    <property type="entry name" value="LCCL"/>
    <property type="match status" value="1"/>
</dbReference>
<dbReference type="Gene3D" id="2.170.130.20">
    <property type="entry name" value="LCCL-like domain"/>
    <property type="match status" value="1"/>
</dbReference>
<reference evidence="3 4" key="1">
    <citation type="submission" date="2018-05" db="EMBL/GenBank/DDBJ databases">
        <title>Complete Genome Sequence of Methylobacterium sp. 17Sr1-28.</title>
        <authorList>
            <person name="Srinivasan S."/>
        </authorList>
    </citation>
    <scope>NUCLEOTIDE SEQUENCE [LARGE SCALE GENOMIC DNA]</scope>
    <source>
        <strain evidence="3 4">17Sr1-28</strain>
    </source>
</reference>
<proteinExistence type="predicted"/>
<dbReference type="InterPro" id="IPR036609">
    <property type="entry name" value="LCCL_sf"/>
</dbReference>
<evidence type="ECO:0000313" key="4">
    <source>
        <dbReference type="Proteomes" id="UP000245444"/>
    </source>
</evidence>
<organism evidence="3 4">
    <name type="scientific">Methylobacterium terrae</name>
    <dbReference type="NCBI Taxonomy" id="2202827"/>
    <lineage>
        <taxon>Bacteria</taxon>
        <taxon>Pseudomonadati</taxon>
        <taxon>Pseudomonadota</taxon>
        <taxon>Alphaproteobacteria</taxon>
        <taxon>Hyphomicrobiales</taxon>
        <taxon>Methylobacteriaceae</taxon>
        <taxon>Methylobacterium</taxon>
    </lineage>
</organism>
<dbReference type="KEGG" id="mtea:DK419_22880"/>
<dbReference type="Pfam" id="PF03815">
    <property type="entry name" value="LCCL"/>
    <property type="match status" value="1"/>
</dbReference>
<dbReference type="InterPro" id="IPR004043">
    <property type="entry name" value="LCCL"/>
</dbReference>
<feature type="chain" id="PRO_5015835789" description="LCCL domain-containing protein" evidence="1">
    <location>
        <begin position="24"/>
        <end position="241"/>
    </location>
</feature>
<keyword evidence="1" id="KW-0732">Signal</keyword>
<dbReference type="EMBL" id="CP029553">
    <property type="protein sequence ID" value="AWN48845.1"/>
    <property type="molecule type" value="Genomic_DNA"/>
</dbReference>
<gene>
    <name evidence="3" type="ORF">DK419_22880</name>
</gene>
<accession>A0A2U8WRE1</accession>